<evidence type="ECO:0000259" key="3">
    <source>
        <dbReference type="Pfam" id="PF00294"/>
    </source>
</evidence>
<dbReference type="InterPro" id="IPR002173">
    <property type="entry name" value="Carboh/pur_kinase_PfkB_CS"/>
</dbReference>
<dbReference type="KEGG" id="hbs:IPV69_00205"/>
<evidence type="ECO:0000313" key="4">
    <source>
        <dbReference type="EMBL" id="QOV89832.1"/>
    </source>
</evidence>
<dbReference type="PANTHER" id="PTHR10584">
    <property type="entry name" value="SUGAR KINASE"/>
    <property type="match status" value="1"/>
</dbReference>
<dbReference type="Pfam" id="PF00294">
    <property type="entry name" value="PfkB"/>
    <property type="match status" value="1"/>
</dbReference>
<dbReference type="PANTHER" id="PTHR10584:SF166">
    <property type="entry name" value="RIBOKINASE"/>
    <property type="match status" value="1"/>
</dbReference>
<dbReference type="AlphaFoldDB" id="A0A7M2WXA7"/>
<gene>
    <name evidence="4" type="ORF">IPV69_00205</name>
</gene>
<organism evidence="4 5">
    <name type="scientific">Humisphaera borealis</name>
    <dbReference type="NCBI Taxonomy" id="2807512"/>
    <lineage>
        <taxon>Bacteria</taxon>
        <taxon>Pseudomonadati</taxon>
        <taxon>Planctomycetota</taxon>
        <taxon>Phycisphaerae</taxon>
        <taxon>Tepidisphaerales</taxon>
        <taxon>Tepidisphaeraceae</taxon>
        <taxon>Humisphaera</taxon>
    </lineage>
</organism>
<accession>A0A7M2WXA7</accession>
<dbReference type="Gene3D" id="3.40.1190.20">
    <property type="match status" value="1"/>
</dbReference>
<dbReference type="Proteomes" id="UP000593765">
    <property type="component" value="Chromosome"/>
</dbReference>
<evidence type="ECO:0000256" key="2">
    <source>
        <dbReference type="ARBA" id="ARBA00022777"/>
    </source>
</evidence>
<feature type="domain" description="Carbohydrate kinase PfkB" evidence="3">
    <location>
        <begin position="34"/>
        <end position="272"/>
    </location>
</feature>
<dbReference type="SUPFAM" id="SSF53613">
    <property type="entry name" value="Ribokinase-like"/>
    <property type="match status" value="1"/>
</dbReference>
<evidence type="ECO:0000256" key="1">
    <source>
        <dbReference type="ARBA" id="ARBA00022679"/>
    </source>
</evidence>
<keyword evidence="2 4" id="KW-0418">Kinase</keyword>
<dbReference type="PROSITE" id="PS00584">
    <property type="entry name" value="PFKB_KINASES_2"/>
    <property type="match status" value="1"/>
</dbReference>
<sequence>MSLLVTGSFGIDTVETPFGKRDDVIGGSAVYFSYAASFFTHVRLIGAVGEDCPRDLLKVFDGRDIDTSGLEIRKGSKTFRWHGSYVENMNEAVTVEVDLNVLAERAPKIPEQFLDSKYVFLANTHPALQQQMLASMKDPRLVIADTMNLWISTERHELVKLLGKIHGLVLNDGEARLLTEKKNLIEAAKDVLKLGPKFVVIKKGEHGSMLVSDRDVFVLPAFPAEKVVDPTGAGDSFAGGMMGYLATQGSFNPATIKRAMAFGTVVASHTIADFSLGGLQAINREAIDDRWHAFKQAMSF</sequence>
<reference evidence="4 5" key="1">
    <citation type="submission" date="2020-10" db="EMBL/GenBank/DDBJ databases">
        <title>Wide distribution of Phycisphaera-like planctomycetes from WD2101 soil group in peatlands and genome analysis of the first cultivated representative.</title>
        <authorList>
            <person name="Dedysh S.N."/>
            <person name="Beletsky A.V."/>
            <person name="Ivanova A."/>
            <person name="Kulichevskaya I.S."/>
            <person name="Suzina N.E."/>
            <person name="Philippov D.A."/>
            <person name="Rakitin A.L."/>
            <person name="Mardanov A.V."/>
            <person name="Ravin N.V."/>
        </authorList>
    </citation>
    <scope>NUCLEOTIDE SEQUENCE [LARGE SCALE GENOMIC DNA]</scope>
    <source>
        <strain evidence="4 5">M1803</strain>
    </source>
</reference>
<protein>
    <submittedName>
        <fullName evidence="4">Sugar kinase</fullName>
    </submittedName>
</protein>
<dbReference type="InterPro" id="IPR011611">
    <property type="entry name" value="PfkB_dom"/>
</dbReference>
<dbReference type="GO" id="GO:0016301">
    <property type="term" value="F:kinase activity"/>
    <property type="evidence" value="ECO:0007669"/>
    <property type="project" value="UniProtKB-KW"/>
</dbReference>
<dbReference type="RefSeq" id="WP_206292891.1">
    <property type="nucleotide sequence ID" value="NZ_CP063458.1"/>
</dbReference>
<name>A0A7M2WXA7_9BACT</name>
<dbReference type="GO" id="GO:0005829">
    <property type="term" value="C:cytosol"/>
    <property type="evidence" value="ECO:0007669"/>
    <property type="project" value="TreeGrafter"/>
</dbReference>
<evidence type="ECO:0000313" key="5">
    <source>
        <dbReference type="Proteomes" id="UP000593765"/>
    </source>
</evidence>
<proteinExistence type="predicted"/>
<keyword evidence="5" id="KW-1185">Reference proteome</keyword>
<dbReference type="EMBL" id="CP063458">
    <property type="protein sequence ID" value="QOV89832.1"/>
    <property type="molecule type" value="Genomic_DNA"/>
</dbReference>
<dbReference type="InterPro" id="IPR029056">
    <property type="entry name" value="Ribokinase-like"/>
</dbReference>
<keyword evidence="1" id="KW-0808">Transferase</keyword>